<dbReference type="Gene3D" id="2.60.120.620">
    <property type="entry name" value="q2cbj1_9rhob like domain"/>
    <property type="match status" value="1"/>
</dbReference>
<evidence type="ECO:0000313" key="1">
    <source>
        <dbReference type="EMBL" id="SVD46362.1"/>
    </source>
</evidence>
<feature type="non-terminal residue" evidence="1">
    <location>
        <position position="53"/>
    </location>
</feature>
<gene>
    <name evidence="1" type="ORF">METZ01_LOCUS399216</name>
</gene>
<proteinExistence type="predicted"/>
<organism evidence="1">
    <name type="scientific">marine metagenome</name>
    <dbReference type="NCBI Taxonomy" id="408172"/>
    <lineage>
        <taxon>unclassified sequences</taxon>
        <taxon>metagenomes</taxon>
        <taxon>ecological metagenomes</taxon>
    </lineage>
</organism>
<evidence type="ECO:0008006" key="2">
    <source>
        <dbReference type="Google" id="ProtNLM"/>
    </source>
</evidence>
<dbReference type="EMBL" id="UINC01152266">
    <property type="protein sequence ID" value="SVD46362.1"/>
    <property type="molecule type" value="Genomic_DNA"/>
</dbReference>
<protein>
    <recommendedName>
        <fullName evidence="2">Phytanoyl-CoA dioxygenase</fullName>
    </recommendedName>
</protein>
<dbReference type="AlphaFoldDB" id="A0A382VIM6"/>
<sequence length="53" mass="6213">MTTMNEQVEFVTMSNREKYLFDLQGFLVVKDFLSNTEVCALNEAIDANHDKRR</sequence>
<name>A0A382VIM6_9ZZZZ</name>
<reference evidence="1" key="1">
    <citation type="submission" date="2018-05" db="EMBL/GenBank/DDBJ databases">
        <authorList>
            <person name="Lanie J.A."/>
            <person name="Ng W.-L."/>
            <person name="Kazmierczak K.M."/>
            <person name="Andrzejewski T.M."/>
            <person name="Davidsen T.M."/>
            <person name="Wayne K.J."/>
            <person name="Tettelin H."/>
            <person name="Glass J.I."/>
            <person name="Rusch D."/>
            <person name="Podicherti R."/>
            <person name="Tsui H.-C.T."/>
            <person name="Winkler M.E."/>
        </authorList>
    </citation>
    <scope>NUCLEOTIDE SEQUENCE</scope>
</reference>
<accession>A0A382VIM6</accession>